<reference evidence="3 4" key="1">
    <citation type="journal article" date="2008" name="J. Biotechnol.">
        <title>Ultrafast pyrosequencing of Corynebacterium kroppenstedtii DSM44385 revealed insights into the physiology of a lipophilic corynebacterium that lacks mycolic acids.</title>
        <authorList>
            <person name="Tauch A."/>
            <person name="Schneider J."/>
            <person name="Szczepanowski R."/>
            <person name="Tilker A."/>
            <person name="Viehoever P."/>
            <person name="Gartemann K.-H."/>
            <person name="Arnold W."/>
            <person name="Blom J."/>
            <person name="Brinkrolf K."/>
            <person name="Brune I."/>
            <person name="Goetker S."/>
            <person name="Weisshaar B."/>
            <person name="Goesmann A."/>
            <person name="Droege M."/>
            <person name="Puehler A."/>
        </authorList>
    </citation>
    <scope>NUCLEOTIDE SEQUENCE [LARGE SCALE GENOMIC DNA]</scope>
    <source>
        <strain evidence="4">DSM 44385 / JCM 11950 / CIP 105744 / CCUG 35717</strain>
    </source>
</reference>
<feature type="region of interest" description="Disordered" evidence="1">
    <location>
        <begin position="80"/>
        <end position="159"/>
    </location>
</feature>
<accession>C4LHB4</accession>
<feature type="compositionally biased region" description="Polar residues" evidence="1">
    <location>
        <begin position="140"/>
        <end position="156"/>
    </location>
</feature>
<feature type="domain" description="DUF3071" evidence="2">
    <location>
        <begin position="59"/>
        <end position="270"/>
    </location>
</feature>
<name>C4LHB4_CORK4</name>
<protein>
    <recommendedName>
        <fullName evidence="2">DUF3071 domain-containing protein</fullName>
    </recommendedName>
</protein>
<dbReference type="Pfam" id="PF11268">
    <property type="entry name" value="DUF3071"/>
    <property type="match status" value="1"/>
</dbReference>
<feature type="compositionally biased region" description="Low complexity" evidence="1">
    <location>
        <begin position="24"/>
        <end position="50"/>
    </location>
</feature>
<feature type="compositionally biased region" description="Polar residues" evidence="1">
    <location>
        <begin position="106"/>
        <end position="117"/>
    </location>
</feature>
<dbReference type="STRING" id="645127.ckrop_0442"/>
<feature type="compositionally biased region" description="Basic and acidic residues" evidence="1">
    <location>
        <begin position="443"/>
        <end position="452"/>
    </location>
</feature>
<evidence type="ECO:0000313" key="3">
    <source>
        <dbReference type="EMBL" id="ACR17219.1"/>
    </source>
</evidence>
<dbReference type="Proteomes" id="UP000001473">
    <property type="component" value="Chromosome"/>
</dbReference>
<feature type="compositionally biased region" description="Polar residues" evidence="1">
    <location>
        <begin position="419"/>
        <end position="441"/>
    </location>
</feature>
<organism evidence="3 4">
    <name type="scientific">Corynebacterium kroppenstedtii (strain DSM 44385 / JCM 11950 / CIP 105744 / CCUG 35717)</name>
    <dbReference type="NCBI Taxonomy" id="645127"/>
    <lineage>
        <taxon>Bacteria</taxon>
        <taxon>Bacillati</taxon>
        <taxon>Actinomycetota</taxon>
        <taxon>Actinomycetes</taxon>
        <taxon>Mycobacteriales</taxon>
        <taxon>Corynebacteriaceae</taxon>
        <taxon>Corynebacterium</taxon>
    </lineage>
</organism>
<evidence type="ECO:0000259" key="2">
    <source>
        <dbReference type="Pfam" id="PF11268"/>
    </source>
</evidence>
<evidence type="ECO:0000313" key="4">
    <source>
        <dbReference type="Proteomes" id="UP000001473"/>
    </source>
</evidence>
<dbReference type="eggNOG" id="ENOG502ZCFK">
    <property type="taxonomic scope" value="Bacteria"/>
</dbReference>
<dbReference type="EMBL" id="CP001620">
    <property type="protein sequence ID" value="ACR17219.1"/>
    <property type="molecule type" value="Genomic_DNA"/>
</dbReference>
<proteinExistence type="predicted"/>
<dbReference type="RefSeq" id="WP_012731107.1">
    <property type="nucleotide sequence ID" value="NC_012704.1"/>
</dbReference>
<feature type="compositionally biased region" description="Basic and acidic residues" evidence="1">
    <location>
        <begin position="494"/>
        <end position="510"/>
    </location>
</feature>
<feature type="region of interest" description="Disordered" evidence="1">
    <location>
        <begin position="286"/>
        <end position="510"/>
    </location>
</feature>
<keyword evidence="4" id="KW-1185">Reference proteome</keyword>
<evidence type="ECO:0000256" key="1">
    <source>
        <dbReference type="SAM" id="MobiDB-lite"/>
    </source>
</evidence>
<gene>
    <name evidence="3" type="ordered locus">ckrop_0442</name>
</gene>
<dbReference type="KEGG" id="ckp:ckrop_0442"/>
<feature type="compositionally biased region" description="Basic residues" evidence="1">
    <location>
        <begin position="391"/>
        <end position="400"/>
    </location>
</feature>
<feature type="compositionally biased region" description="Polar residues" evidence="1">
    <location>
        <begin position="314"/>
        <end position="329"/>
    </location>
</feature>
<dbReference type="InterPro" id="IPR047682">
    <property type="entry name" value="SepH-like"/>
</dbReference>
<dbReference type="HOGENOM" id="CLU_021151_0_0_11"/>
<dbReference type="NCBIfam" id="NF040712">
    <property type="entry name" value="SepH"/>
    <property type="match status" value="1"/>
</dbReference>
<feature type="compositionally biased region" description="Acidic residues" evidence="1">
    <location>
        <begin position="339"/>
        <end position="353"/>
    </location>
</feature>
<feature type="region of interest" description="Disordered" evidence="1">
    <location>
        <begin position="24"/>
        <end position="68"/>
    </location>
</feature>
<sequence length="510" mass="54471">MQTISLVPEECTDDYLVFAASEPHSPDASAAADSVGVSSSNSPEVSSTDSSQEDNTGPTHFRLPLAEDTKSALRRLLGTDAADVTDASSSTGSTGSTSTDTPAETAPQSDDSGSSHTDNVSSVDNDKDSDDEGSSAGSDTATDQSESLTAPSTPTVVLTPREIQARIRGGESIEDLARASGMSQGKIEPFAHPILAERERMTTVARQSHPVRQDGPSTLTLDDVLATAFTARGMDLSEATWDAYRNDARLWIITLTWTSGMSDVTAEWSYHSDGLSATTVARNEAATELVDPDFGRPSPGRPRSRTRGQGGSARFSSAMSSDDGSQESGQIHGLHTDGDPDFDYDETVEDFDDSTSAIPSSPEEEAPRGEGQPGADTDVQPHHPSRAGGGRGRRTQRRRTGRMEIVGLDDHRSRRANKSSDTGSSASNDPRDSGPTNTNDGHNGPDHDHASDSHSGSSENEDAFLQHPDTESRPRRRKAVTPHWEDVLLGVRTNRSDPPRNRGNHTRDHD</sequence>
<dbReference type="AlphaFoldDB" id="C4LHB4"/>
<feature type="compositionally biased region" description="Low complexity" evidence="1">
    <location>
        <begin position="80"/>
        <end position="101"/>
    </location>
</feature>
<dbReference type="OrthoDB" id="5180791at2"/>
<dbReference type="InterPro" id="IPR021421">
    <property type="entry name" value="DUF3071"/>
</dbReference>